<dbReference type="OrthoDB" id="61113at2759"/>
<gene>
    <name evidence="1" type="ORF">AAE3_LOCUS3329</name>
</gene>
<protein>
    <recommendedName>
        <fullName evidence="3">N-acetyltransferase domain-containing protein</fullName>
    </recommendedName>
</protein>
<dbReference type="InterPro" id="IPR016181">
    <property type="entry name" value="Acyl_CoA_acyltransferase"/>
</dbReference>
<organism evidence="1 2">
    <name type="scientific">Cyclocybe aegerita</name>
    <name type="common">Black poplar mushroom</name>
    <name type="synonym">Agrocybe aegerita</name>
    <dbReference type="NCBI Taxonomy" id="1973307"/>
    <lineage>
        <taxon>Eukaryota</taxon>
        <taxon>Fungi</taxon>
        <taxon>Dikarya</taxon>
        <taxon>Basidiomycota</taxon>
        <taxon>Agaricomycotina</taxon>
        <taxon>Agaricomycetes</taxon>
        <taxon>Agaricomycetidae</taxon>
        <taxon>Agaricales</taxon>
        <taxon>Agaricineae</taxon>
        <taxon>Bolbitiaceae</taxon>
        <taxon>Cyclocybe</taxon>
    </lineage>
</organism>
<dbReference type="Proteomes" id="UP000467700">
    <property type="component" value="Unassembled WGS sequence"/>
</dbReference>
<keyword evidence="2" id="KW-1185">Reference proteome</keyword>
<dbReference type="EMBL" id="CACVBS010000031">
    <property type="protein sequence ID" value="CAA7261060.1"/>
    <property type="molecule type" value="Genomic_DNA"/>
</dbReference>
<evidence type="ECO:0008006" key="3">
    <source>
        <dbReference type="Google" id="ProtNLM"/>
    </source>
</evidence>
<dbReference type="Gene3D" id="3.40.630.30">
    <property type="match status" value="1"/>
</dbReference>
<proteinExistence type="predicted"/>
<comment type="caution">
    <text evidence="1">The sequence shown here is derived from an EMBL/GenBank/DDBJ whole genome shotgun (WGS) entry which is preliminary data.</text>
</comment>
<dbReference type="AlphaFoldDB" id="A0A8S0VTV0"/>
<dbReference type="SUPFAM" id="SSF55729">
    <property type="entry name" value="Acyl-CoA N-acyltransferases (Nat)"/>
    <property type="match status" value="1"/>
</dbReference>
<evidence type="ECO:0000313" key="2">
    <source>
        <dbReference type="Proteomes" id="UP000467700"/>
    </source>
</evidence>
<reference evidence="1 2" key="1">
    <citation type="submission" date="2020-01" db="EMBL/GenBank/DDBJ databases">
        <authorList>
            <person name="Gupta K D."/>
        </authorList>
    </citation>
    <scope>NUCLEOTIDE SEQUENCE [LARGE SCALE GENOMIC DNA]</scope>
</reference>
<name>A0A8S0VTV0_CYCAE</name>
<sequence>MLEYSIYHVEELSSPLLNNLAGLCERAFGNDPRFKLLAKSNPTFIAPFFLALLSVAYQEGEVYVVVPHGWELPVSVAVWLPPGKALRSTNKQPSSMFDELVEKMGFGSAESVDVTEIKKNLTENFFPDNTASWSLILVATDLPYQGKGIASALIMHQVAKLKENKTFVSLCATNERIYRWLERLAFTVRGLGGSTGAYST</sequence>
<accession>A0A8S0VTV0</accession>
<evidence type="ECO:0000313" key="1">
    <source>
        <dbReference type="EMBL" id="CAA7261060.1"/>
    </source>
</evidence>